<dbReference type="VEuPathDB" id="PlasmoDB:PVPAM_010010300"/>
<dbReference type="VEuPathDB" id="PlasmoDB:PVX_062690"/>
<feature type="region of interest" description="Disordered" evidence="1">
    <location>
        <begin position="201"/>
        <end position="240"/>
    </location>
</feature>
<dbReference type="VEuPathDB" id="PlasmoDB:PVW1_060032200"/>
<gene>
    <name evidence="3" type="ORF">PVT01_000107300</name>
</gene>
<feature type="compositionally biased region" description="Basic and acidic residues" evidence="1">
    <location>
        <begin position="136"/>
        <end position="146"/>
    </location>
</feature>
<evidence type="ECO:0000313" key="3">
    <source>
        <dbReference type="EMBL" id="SCA83777.1"/>
    </source>
</evidence>
<reference evidence="3 4" key="1">
    <citation type="submission" date="2016-07" db="EMBL/GenBank/DDBJ databases">
        <authorList>
            <consortium name="Pathogen Informatics"/>
        </authorList>
    </citation>
    <scope>NUCLEOTIDE SEQUENCE [LARGE SCALE GENOMIC DNA]</scope>
</reference>
<evidence type="ECO:0008006" key="5">
    <source>
        <dbReference type="Google" id="ProtNLM"/>
    </source>
</evidence>
<dbReference type="VEuPathDB" id="PlasmoDB:PVP01_0002140"/>
<proteinExistence type="predicted"/>
<keyword evidence="2" id="KW-0472">Membrane</keyword>
<keyword evidence="2" id="KW-1133">Transmembrane helix</keyword>
<protein>
    <recommendedName>
        <fullName evidence="5">VIR protein</fullName>
    </recommendedName>
</protein>
<evidence type="ECO:0000313" key="4">
    <source>
        <dbReference type="Proteomes" id="UP000196402"/>
    </source>
</evidence>
<feature type="compositionally biased region" description="Basic and acidic residues" evidence="1">
    <location>
        <begin position="215"/>
        <end position="233"/>
    </location>
</feature>
<dbReference type="AlphaFoldDB" id="A0A1G4EG35"/>
<feature type="compositionally biased region" description="Polar residues" evidence="1">
    <location>
        <begin position="170"/>
        <end position="187"/>
    </location>
</feature>
<organism evidence="3 4">
    <name type="scientific">Plasmodium vivax</name>
    <name type="common">malaria parasite P. vivax</name>
    <dbReference type="NCBI Taxonomy" id="5855"/>
    <lineage>
        <taxon>Eukaryota</taxon>
        <taxon>Sar</taxon>
        <taxon>Alveolata</taxon>
        <taxon>Apicomplexa</taxon>
        <taxon>Aconoidasida</taxon>
        <taxon>Haemosporida</taxon>
        <taxon>Plasmodiidae</taxon>
        <taxon>Plasmodium</taxon>
        <taxon>Plasmodium (Plasmodium)</taxon>
    </lineage>
</organism>
<dbReference type="EMBL" id="FLYH01000350">
    <property type="protein sequence ID" value="SCA83777.1"/>
    <property type="molecule type" value="Genomic_DNA"/>
</dbReference>
<keyword evidence="2" id="KW-0812">Transmembrane</keyword>
<feature type="region of interest" description="Disordered" evidence="1">
    <location>
        <begin position="126"/>
        <end position="188"/>
    </location>
</feature>
<feature type="transmembrane region" description="Helical" evidence="2">
    <location>
        <begin position="433"/>
        <end position="454"/>
    </location>
</feature>
<sequence>MIGRRNPAYGSASSSFQKYVSIDCTQKYNNYKNEIEQKISQFKNRKRKIFSEWNGINKFIIDKNNEIAYCVRNNYISVNFYGDPDIKNFSEICTSDRKCNFNKTQAKKTFEPKTVKKGTCTGERNCEKQAPSVGAEKIKSETRPLVKDTITVSSSGPDLKGQRQKAADGQESQNANISTQPQPSITNPASPVVAAVEVPEQSANLHSRSSGLEVAQKHSSDLSDPPNEDKLGTEPRNAPLETTFIQEYNPSYSSQEKGTDENVLHIKLPTGDQANVDLVDQRENRGATPPSHIHVAASDVEGAPSDGNSADRVFTSALNNGLYPVNGTPHGKLGGEAITRTVSVVADINDNVHFDSKDVRDGDTDKLVTDDARARAKTLSNEIRSTQADCNGDTCIKGQDNELVHNNDNNLGILNDIYEAILRNKDNMTNASIPIGIVPLLSLLFKYTSLWGLLTKKKRKKHADTNEELHSVLQEPSIFDEERSIPFSYGAFEYSS</sequence>
<dbReference type="Proteomes" id="UP000196402">
    <property type="component" value="Unassembled WGS sequence"/>
</dbReference>
<accession>A0A1G4EG35</accession>
<evidence type="ECO:0000256" key="1">
    <source>
        <dbReference type="SAM" id="MobiDB-lite"/>
    </source>
</evidence>
<evidence type="ECO:0000256" key="2">
    <source>
        <dbReference type="SAM" id="Phobius"/>
    </source>
</evidence>
<name>A0A1G4EG35_PLAVI</name>